<gene>
    <name evidence="7" type="ORF">QOL99_08400</name>
</gene>
<dbReference type="PROSITE" id="PS51186">
    <property type="entry name" value="GNAT"/>
    <property type="match status" value="1"/>
</dbReference>
<evidence type="ECO:0000256" key="4">
    <source>
        <dbReference type="ARBA" id="ARBA00023315"/>
    </source>
</evidence>
<dbReference type="Gene3D" id="3.40.630.30">
    <property type="match status" value="1"/>
</dbReference>
<reference evidence="7 8" key="1">
    <citation type="submission" date="2023-05" db="EMBL/GenBank/DDBJ databases">
        <authorList>
            <person name="Gao F."/>
        </authorList>
    </citation>
    <scope>NUCLEOTIDE SEQUENCE [LARGE SCALE GENOMIC DNA]</scope>
    <source>
        <strain evidence="7 8">MIMF12</strain>
    </source>
</reference>
<comment type="catalytic activity">
    <reaction evidence="5">
        <text>glycyl-tRNA(Gly) + acetyl-CoA = N-acetylglycyl-tRNA(Gly) + CoA + H(+)</text>
        <dbReference type="Rhea" id="RHEA:81867"/>
        <dbReference type="Rhea" id="RHEA-COMP:9683"/>
        <dbReference type="Rhea" id="RHEA-COMP:19766"/>
        <dbReference type="ChEBI" id="CHEBI:15378"/>
        <dbReference type="ChEBI" id="CHEBI:57287"/>
        <dbReference type="ChEBI" id="CHEBI:57288"/>
        <dbReference type="ChEBI" id="CHEBI:78522"/>
        <dbReference type="ChEBI" id="CHEBI:232036"/>
    </reaction>
</comment>
<proteinExistence type="predicted"/>
<sequence>MTAAFRIVPFSPNYDTSAFESLDEHLTAYLKEGRLQRDLKMGQAAVFLMVDEADRVQGYYTLASASVGRQEVFSGTQARKFPYPQVAVTLLGRVAIHRDLRGQGIGTDLILYALHQAAQASQTVASYAVILDAKNEKVAALYASLGFIPFRDQPLKLFLPMDTIRQLQLP</sequence>
<evidence type="ECO:0000313" key="8">
    <source>
        <dbReference type="Proteomes" id="UP001302059"/>
    </source>
</evidence>
<dbReference type="PANTHER" id="PTHR36449">
    <property type="entry name" value="ACETYLTRANSFERASE-RELATED"/>
    <property type="match status" value="1"/>
</dbReference>
<name>A0ABT7JGY8_9DEIO</name>
<evidence type="ECO:0000256" key="3">
    <source>
        <dbReference type="ARBA" id="ARBA00022679"/>
    </source>
</evidence>
<protein>
    <submittedName>
        <fullName evidence="7">GNAT family N-acetyltransferase</fullName>
    </submittedName>
</protein>
<evidence type="ECO:0000259" key="6">
    <source>
        <dbReference type="PROSITE" id="PS51186"/>
    </source>
</evidence>
<dbReference type="PANTHER" id="PTHR36449:SF1">
    <property type="entry name" value="ACETYLTRANSFERASE"/>
    <property type="match status" value="1"/>
</dbReference>
<evidence type="ECO:0000313" key="7">
    <source>
        <dbReference type="EMBL" id="MDL2344171.1"/>
    </source>
</evidence>
<evidence type="ECO:0000256" key="5">
    <source>
        <dbReference type="ARBA" id="ARBA00049880"/>
    </source>
</evidence>
<dbReference type="Pfam" id="PF13508">
    <property type="entry name" value="Acetyltransf_7"/>
    <property type="match status" value="1"/>
</dbReference>
<evidence type="ECO:0000256" key="2">
    <source>
        <dbReference type="ARBA" id="ARBA00022649"/>
    </source>
</evidence>
<keyword evidence="3" id="KW-0808">Transferase</keyword>
<dbReference type="EMBL" id="JASNGB010000062">
    <property type="protein sequence ID" value="MDL2344171.1"/>
    <property type="molecule type" value="Genomic_DNA"/>
</dbReference>
<keyword evidence="1" id="KW-0678">Repressor</keyword>
<evidence type="ECO:0000256" key="1">
    <source>
        <dbReference type="ARBA" id="ARBA00022491"/>
    </source>
</evidence>
<accession>A0ABT7JGY8</accession>
<organism evidence="7 8">
    <name type="scientific">Deinococcus rhizophilus</name>
    <dbReference type="NCBI Taxonomy" id="3049544"/>
    <lineage>
        <taxon>Bacteria</taxon>
        <taxon>Thermotogati</taxon>
        <taxon>Deinococcota</taxon>
        <taxon>Deinococci</taxon>
        <taxon>Deinococcales</taxon>
        <taxon>Deinococcaceae</taxon>
        <taxon>Deinococcus</taxon>
    </lineage>
</organism>
<dbReference type="RefSeq" id="WP_285522965.1">
    <property type="nucleotide sequence ID" value="NZ_JASNGB010000062.1"/>
</dbReference>
<dbReference type="InterPro" id="IPR016181">
    <property type="entry name" value="Acyl_CoA_acyltransferase"/>
</dbReference>
<feature type="domain" description="N-acetyltransferase" evidence="6">
    <location>
        <begin position="5"/>
        <end position="162"/>
    </location>
</feature>
<comment type="caution">
    <text evidence="7">The sequence shown here is derived from an EMBL/GenBank/DDBJ whole genome shotgun (WGS) entry which is preliminary data.</text>
</comment>
<dbReference type="InterPro" id="IPR000182">
    <property type="entry name" value="GNAT_dom"/>
</dbReference>
<dbReference type="CDD" id="cd04301">
    <property type="entry name" value="NAT_SF"/>
    <property type="match status" value="1"/>
</dbReference>
<dbReference type="Proteomes" id="UP001302059">
    <property type="component" value="Unassembled WGS sequence"/>
</dbReference>
<dbReference type="SUPFAM" id="SSF55729">
    <property type="entry name" value="Acyl-CoA N-acyltransferases (Nat)"/>
    <property type="match status" value="1"/>
</dbReference>
<keyword evidence="2" id="KW-1277">Toxin-antitoxin system</keyword>
<keyword evidence="4" id="KW-0012">Acyltransferase</keyword>
<keyword evidence="8" id="KW-1185">Reference proteome</keyword>